<dbReference type="Gene3D" id="2.30.30.40">
    <property type="entry name" value="SH3 Domains"/>
    <property type="match status" value="1"/>
</dbReference>
<dbReference type="InterPro" id="IPR047271">
    <property type="entry name" value="Ephexin-like"/>
</dbReference>
<accession>A0A1Y2ABL2</accession>
<keyword evidence="4" id="KW-1133">Transmembrane helix</keyword>
<evidence type="ECO:0000313" key="7">
    <source>
        <dbReference type="Proteomes" id="UP000193920"/>
    </source>
</evidence>
<dbReference type="Proteomes" id="UP000193920">
    <property type="component" value="Unassembled WGS sequence"/>
</dbReference>
<keyword evidence="1 2" id="KW-0728">SH3 domain</keyword>
<feature type="domain" description="SH3" evidence="5">
    <location>
        <begin position="623"/>
        <end position="684"/>
    </location>
</feature>
<dbReference type="InterPro" id="IPR001452">
    <property type="entry name" value="SH3_domain"/>
</dbReference>
<organism evidence="6 7">
    <name type="scientific">Neocallimastix californiae</name>
    <dbReference type="NCBI Taxonomy" id="1754190"/>
    <lineage>
        <taxon>Eukaryota</taxon>
        <taxon>Fungi</taxon>
        <taxon>Fungi incertae sedis</taxon>
        <taxon>Chytridiomycota</taxon>
        <taxon>Chytridiomycota incertae sedis</taxon>
        <taxon>Neocallimastigomycetes</taxon>
        <taxon>Neocallimastigales</taxon>
        <taxon>Neocallimastigaceae</taxon>
        <taxon>Neocallimastix</taxon>
    </lineage>
</organism>
<evidence type="ECO:0000256" key="2">
    <source>
        <dbReference type="PROSITE-ProRule" id="PRU00192"/>
    </source>
</evidence>
<gene>
    <name evidence="6" type="ORF">LY90DRAFT_708110</name>
</gene>
<feature type="compositionally biased region" description="Polar residues" evidence="3">
    <location>
        <begin position="436"/>
        <end position="526"/>
    </location>
</feature>
<sequence>MIINLEKSLIIKVFLYFGILISKINGDCIKLTGSKSCPSYTNYSIDTTNGIFPLNSHPKYTDVASFDQYVVKYAEFLAEHFVTDLAEGSTCQIAEMKTFALENLRYLTTFACNYIINSKQNTCNVNKPKICKDTCNDFVNSYQGLVNKYNTCLKQETVSKEISVQNSRCTKENSNFNGSGDCINSSNEGNCVPATTSTSQKVPTGVISTVATATTKTANVNSASNSGKEAENDAGDSNKIWIIVGTCCAFLLVGTLIYFYRRGESLDNGNNNASFYDQENRFPPFQSSYGNSSRGFSNNSSGYNGGITSPGMGNYGMGGSSFGVIKNNYGDDDDVLVNRTEMNNIGGKTNDDNEFNFGGDVKNFNFTSNVTPSIPISNANNTGFNNAGVNNTALYGAGIGIGAGAMAGAAAMGMAGTNNNNNEKKVEVPQPQMVNMTSIQPPESQNGNETSQPPAYSLINNNSEPKPQMVNMTSIQPPESQNGNETSQPPTYSLINNNSEPKPQIVNMTNIQPPESQNRNEANQQPEIKIDEEPKAQMVKMTEIPEPEIQQKRDTKFLSTYSEAPDNQRISSQYYGESETSFDFSFSSSKLNIPSQLDSNHLSVASSAMFSSRMSTTSTYKELNSTPYRAVHTYEPQLNDELLLEIGDVVEVVNIYDDGWVWGINTRTNESGACPMLCLEKIEGSETDTSMDERMKSIISTGESIISRDSVPGRRDSRILRGDSINK</sequence>
<dbReference type="GO" id="GO:0005085">
    <property type="term" value="F:guanyl-nucleotide exchange factor activity"/>
    <property type="evidence" value="ECO:0007669"/>
    <property type="project" value="InterPro"/>
</dbReference>
<proteinExistence type="predicted"/>
<dbReference type="SUPFAM" id="SSF50044">
    <property type="entry name" value="SH3-domain"/>
    <property type="match status" value="1"/>
</dbReference>
<evidence type="ECO:0000256" key="1">
    <source>
        <dbReference type="ARBA" id="ARBA00022443"/>
    </source>
</evidence>
<name>A0A1Y2ABL2_9FUNG</name>
<keyword evidence="4" id="KW-0472">Membrane</keyword>
<dbReference type="AlphaFoldDB" id="A0A1Y2ABL2"/>
<dbReference type="InterPro" id="IPR036028">
    <property type="entry name" value="SH3-like_dom_sf"/>
</dbReference>
<evidence type="ECO:0000256" key="3">
    <source>
        <dbReference type="SAM" id="MobiDB-lite"/>
    </source>
</evidence>
<feature type="transmembrane region" description="Helical" evidence="4">
    <location>
        <begin position="240"/>
        <end position="260"/>
    </location>
</feature>
<protein>
    <recommendedName>
        <fullName evidence="5">SH3 domain-containing protein</fullName>
    </recommendedName>
</protein>
<dbReference type="PANTHER" id="PTHR12845">
    <property type="entry name" value="GUANINE NUCLEOTIDE EXCHANGE FACTOR"/>
    <property type="match status" value="1"/>
</dbReference>
<evidence type="ECO:0000256" key="4">
    <source>
        <dbReference type="SAM" id="Phobius"/>
    </source>
</evidence>
<dbReference type="SMART" id="SM00326">
    <property type="entry name" value="SH3"/>
    <property type="match status" value="1"/>
</dbReference>
<feature type="region of interest" description="Disordered" evidence="3">
    <location>
        <begin position="436"/>
        <end position="534"/>
    </location>
</feature>
<dbReference type="PANTHER" id="PTHR12845:SF5">
    <property type="entry name" value="EPHEXIN, ISOFORM D"/>
    <property type="match status" value="1"/>
</dbReference>
<evidence type="ECO:0000259" key="5">
    <source>
        <dbReference type="PROSITE" id="PS50002"/>
    </source>
</evidence>
<dbReference type="PROSITE" id="PS50002">
    <property type="entry name" value="SH3"/>
    <property type="match status" value="1"/>
</dbReference>
<evidence type="ECO:0000313" key="6">
    <source>
        <dbReference type="EMBL" id="ORY19939.1"/>
    </source>
</evidence>
<comment type="caution">
    <text evidence="6">The sequence shown here is derived from an EMBL/GenBank/DDBJ whole genome shotgun (WGS) entry which is preliminary data.</text>
</comment>
<keyword evidence="7" id="KW-1185">Reference proteome</keyword>
<reference evidence="6 7" key="1">
    <citation type="submission" date="2016-08" db="EMBL/GenBank/DDBJ databases">
        <title>A Parts List for Fungal Cellulosomes Revealed by Comparative Genomics.</title>
        <authorList>
            <consortium name="DOE Joint Genome Institute"/>
            <person name="Haitjema C.H."/>
            <person name="Gilmore S.P."/>
            <person name="Henske J.K."/>
            <person name="Solomon K.V."/>
            <person name="De Groot R."/>
            <person name="Kuo A."/>
            <person name="Mondo S.J."/>
            <person name="Salamov A.A."/>
            <person name="Labutti K."/>
            <person name="Zhao Z."/>
            <person name="Chiniquy J."/>
            <person name="Barry K."/>
            <person name="Brewer H.M."/>
            <person name="Purvine S.O."/>
            <person name="Wright A.T."/>
            <person name="Boxma B."/>
            <person name="Van Alen T."/>
            <person name="Hackstein J.H."/>
            <person name="Baker S.E."/>
            <person name="Grigoriev I.V."/>
            <person name="O'Malley M.A."/>
        </authorList>
    </citation>
    <scope>NUCLEOTIDE SEQUENCE [LARGE SCALE GENOMIC DNA]</scope>
    <source>
        <strain evidence="6 7">G1</strain>
    </source>
</reference>
<dbReference type="EMBL" id="MCOG01000309">
    <property type="protein sequence ID" value="ORY19939.1"/>
    <property type="molecule type" value="Genomic_DNA"/>
</dbReference>
<keyword evidence="4" id="KW-0812">Transmembrane</keyword>
<dbReference type="STRING" id="1754190.A0A1Y2ABL2"/>
<dbReference type="OrthoDB" id="5595608at2759"/>